<gene>
    <name evidence="2" type="ORF">MNBD_NITROSPINAE03-9</name>
</gene>
<feature type="domain" description="Flagellar protein FlgJ N-terminal" evidence="1">
    <location>
        <begin position="59"/>
        <end position="107"/>
    </location>
</feature>
<sequence length="124" mass="13313">MPIGNILKTDGGIAVKAPQAGSSGQSILSLAGDKSKTDKEKLGILAREFESIFINQMLKTMRSSVDKGGFIDGGPAEEMFTGMLDEEMARQMAFSQNSGLSKALEEQLWAMAGENKDKQPGKNE</sequence>
<dbReference type="EMBL" id="UOGB01000240">
    <property type="protein sequence ID" value="VAX22474.1"/>
    <property type="molecule type" value="Genomic_DNA"/>
</dbReference>
<dbReference type="AlphaFoldDB" id="A0A3B1CEH5"/>
<proteinExistence type="predicted"/>
<evidence type="ECO:0000259" key="1">
    <source>
        <dbReference type="Pfam" id="PF10135"/>
    </source>
</evidence>
<name>A0A3B1CEH5_9ZZZZ</name>
<organism evidence="2">
    <name type="scientific">hydrothermal vent metagenome</name>
    <dbReference type="NCBI Taxonomy" id="652676"/>
    <lineage>
        <taxon>unclassified sequences</taxon>
        <taxon>metagenomes</taxon>
        <taxon>ecological metagenomes</taxon>
    </lineage>
</organism>
<evidence type="ECO:0000313" key="2">
    <source>
        <dbReference type="EMBL" id="VAX22474.1"/>
    </source>
</evidence>
<protein>
    <recommendedName>
        <fullName evidence="1">Flagellar protein FlgJ N-terminal domain-containing protein</fullName>
    </recommendedName>
</protein>
<accession>A0A3B1CEH5</accession>
<dbReference type="InterPro" id="IPR019301">
    <property type="entry name" value="Flagellar_prot_FlgJ_N"/>
</dbReference>
<reference evidence="2" key="1">
    <citation type="submission" date="2018-06" db="EMBL/GenBank/DDBJ databases">
        <authorList>
            <person name="Zhirakovskaya E."/>
        </authorList>
    </citation>
    <scope>NUCLEOTIDE SEQUENCE</scope>
</reference>
<dbReference type="Pfam" id="PF10135">
    <property type="entry name" value="Rod-binding"/>
    <property type="match status" value="1"/>
</dbReference>